<name>A0A7X2NPD5_9CLOT</name>
<accession>A0A7X2NPD5</accession>
<evidence type="ECO:0000313" key="1">
    <source>
        <dbReference type="EMBL" id="MSS38547.1"/>
    </source>
</evidence>
<protein>
    <submittedName>
        <fullName evidence="1">Uncharacterized protein</fullName>
    </submittedName>
</protein>
<dbReference type="EMBL" id="VUMD01000028">
    <property type="protein sequence ID" value="MSS38547.1"/>
    <property type="molecule type" value="Genomic_DNA"/>
</dbReference>
<sequence>MNTTIIVALLATFTAIVTAIITDFLNKRSKLKFEERKLKEQYYLEFIHALSENMNNSESAEATIRYNHAFNNLTIIASPKVLSSLYEFADLLINHLKNNSVADYETQYTKAFTNLIKAMRSDLYGSKSSKVNKGLTEIYLISGILKSTPTE</sequence>
<gene>
    <name evidence="1" type="ORF">FYJ39_19045</name>
</gene>
<proteinExistence type="predicted"/>
<dbReference type="RefSeq" id="WP_154473934.1">
    <property type="nucleotide sequence ID" value="NZ_VUMD01000028.1"/>
</dbReference>
<keyword evidence="2" id="KW-1185">Reference proteome</keyword>
<evidence type="ECO:0000313" key="2">
    <source>
        <dbReference type="Proteomes" id="UP000429958"/>
    </source>
</evidence>
<dbReference type="AlphaFoldDB" id="A0A7X2NPD5"/>
<comment type="caution">
    <text evidence="1">The sequence shown here is derived from an EMBL/GenBank/DDBJ whole genome shotgun (WGS) entry which is preliminary data.</text>
</comment>
<dbReference type="Proteomes" id="UP000429958">
    <property type="component" value="Unassembled WGS sequence"/>
</dbReference>
<organism evidence="1 2">
    <name type="scientific">Clostridium porci</name>
    <dbReference type="NCBI Taxonomy" id="2605778"/>
    <lineage>
        <taxon>Bacteria</taxon>
        <taxon>Bacillati</taxon>
        <taxon>Bacillota</taxon>
        <taxon>Clostridia</taxon>
        <taxon>Eubacteriales</taxon>
        <taxon>Clostridiaceae</taxon>
        <taxon>Clostridium</taxon>
    </lineage>
</organism>
<reference evidence="1 2" key="1">
    <citation type="submission" date="2019-08" db="EMBL/GenBank/DDBJ databases">
        <title>In-depth cultivation of the pig gut microbiome towards novel bacterial diversity and tailored functional studies.</title>
        <authorList>
            <person name="Wylensek D."/>
            <person name="Hitch T.C.A."/>
            <person name="Clavel T."/>
        </authorList>
    </citation>
    <scope>NUCLEOTIDE SEQUENCE [LARGE SCALE GENOMIC DNA]</scope>
    <source>
        <strain evidence="1 2">WCA-389-WT-23D1</strain>
    </source>
</reference>